<keyword evidence="2" id="KW-1133">Transmembrane helix</keyword>
<dbReference type="Proteomes" id="UP000018769">
    <property type="component" value="Chromosome I"/>
</dbReference>
<dbReference type="Gene3D" id="3.30.70.60">
    <property type="match status" value="1"/>
</dbReference>
<dbReference type="STRING" id="673862.BABL1_gene_233"/>
<feature type="transmembrane region" description="Helical" evidence="2">
    <location>
        <begin position="12"/>
        <end position="30"/>
    </location>
</feature>
<feature type="coiled-coil region" evidence="1">
    <location>
        <begin position="44"/>
        <end position="71"/>
    </location>
</feature>
<keyword evidence="2" id="KW-0472">Membrane</keyword>
<dbReference type="EMBL" id="HG793133">
    <property type="protein sequence ID" value="CDK30782.1"/>
    <property type="molecule type" value="Genomic_DNA"/>
</dbReference>
<keyword evidence="1" id="KW-0175">Coiled coil</keyword>
<evidence type="ECO:0000313" key="4">
    <source>
        <dbReference type="Proteomes" id="UP000018769"/>
    </source>
</evidence>
<keyword evidence="2" id="KW-0812">Transmembrane</keyword>
<evidence type="ECO:0000313" key="3">
    <source>
        <dbReference type="EMBL" id="CDK30782.1"/>
    </source>
</evidence>
<name>V6DGQ7_9BACT</name>
<proteinExistence type="predicted"/>
<dbReference type="GO" id="GO:0043107">
    <property type="term" value="P:type IV pilus-dependent motility"/>
    <property type="evidence" value="ECO:0007669"/>
    <property type="project" value="InterPro"/>
</dbReference>
<dbReference type="GO" id="GO:0043683">
    <property type="term" value="P:type IV pilus assembly"/>
    <property type="evidence" value="ECO:0007669"/>
    <property type="project" value="InterPro"/>
</dbReference>
<dbReference type="KEGG" id="dpb:BABL1_gene_233"/>
<dbReference type="InterPro" id="IPR007445">
    <property type="entry name" value="PilO"/>
</dbReference>
<dbReference type="HOGENOM" id="CLU_1567809_0_0_7"/>
<evidence type="ECO:0008006" key="5">
    <source>
        <dbReference type="Google" id="ProtNLM"/>
    </source>
</evidence>
<accession>V6DGQ7</accession>
<keyword evidence="4" id="KW-1185">Reference proteome</keyword>
<reference evidence="3 4" key="1">
    <citation type="journal article" date="2015" name="Biol. Direct">
        <title>Babela massiliensis, a representative of a widespread bacterial phylum with unusual adaptations to parasitism in amoebae.</title>
        <authorList>
            <person name="Pagnier I."/>
            <person name="Yutin N."/>
            <person name="Croce O."/>
            <person name="Makarova K.S."/>
            <person name="Wolf Y.I."/>
            <person name="Benamar S."/>
            <person name="Raoult D."/>
            <person name="Koonin E.V."/>
            <person name="La Scola B."/>
        </authorList>
    </citation>
    <scope>NUCLEOTIDE SEQUENCE [LARGE SCALE GENOMIC DNA]</scope>
    <source>
        <strain evidence="4">BABL1</strain>
    </source>
</reference>
<dbReference type="AlphaFoldDB" id="V6DGQ7"/>
<protein>
    <recommendedName>
        <fullName evidence="5">Tfp pilus assembly protein PilO</fullName>
    </recommendedName>
</protein>
<dbReference type="Pfam" id="PF04350">
    <property type="entry name" value="PilO"/>
    <property type="match status" value="1"/>
</dbReference>
<dbReference type="RefSeq" id="WP_023792462.1">
    <property type="nucleotide sequence ID" value="NC_023003.1"/>
</dbReference>
<evidence type="ECO:0000256" key="2">
    <source>
        <dbReference type="SAM" id="Phobius"/>
    </source>
</evidence>
<dbReference type="InterPro" id="IPR014717">
    <property type="entry name" value="Transl_elong_EF1B/ribsomal_bS6"/>
</dbReference>
<evidence type="ECO:0000256" key="1">
    <source>
        <dbReference type="SAM" id="Coils"/>
    </source>
</evidence>
<organism evidence="3 4">
    <name type="scientific">Candidatus Babela massiliensis</name>
    <dbReference type="NCBI Taxonomy" id="673862"/>
    <lineage>
        <taxon>Bacteria</taxon>
        <taxon>Candidatus Babelota</taxon>
        <taxon>Candidatus Babeliae</taxon>
        <taxon>Candidatus Babeliales</taxon>
        <taxon>Candidatus Babeliaceae</taxon>
        <taxon>Candidatus Babela</taxon>
    </lineage>
</organism>
<sequence length="170" mass="20601">MIFLKKHWSITLLLLIFTLAFWYFFVYCYISSQIINYKVRIRRLEKIKSKSFQAQQDCVNLEKRLKDLELSITQNSSKQKSFYNKLSRIIRCIINNNLTLKQCFPDKKTKSNWYYKSSFKLNINGYYLDIYRFFNCLSKIDCFIEITQCTIKRVNQKLECILTLNFIEII</sequence>
<gene>
    <name evidence="3" type="ORF">BABL1_gene_233</name>
</gene>